<protein>
    <submittedName>
        <fullName evidence="3">Sulfite exporter TauE/SafE family protein</fullName>
    </submittedName>
</protein>
<comment type="caution">
    <text evidence="3">The sequence shown here is derived from an EMBL/GenBank/DDBJ whole genome shotgun (WGS) entry which is preliminary data.</text>
</comment>
<keyword evidence="1" id="KW-0812">Transmembrane</keyword>
<dbReference type="Proteomes" id="UP000622890">
    <property type="component" value="Unassembled WGS sequence"/>
</dbReference>
<sequence>MNPLQLFPIFLAGLVGGVHCVGMCGGIVSAFSATGRHAFPVPVVTMTTAQALDETMGNGLRMTAYHAGRIGSYMTAGAIAGGVIGGVQSLVQLAWLQLVGLWLANLMLVALGLYLMRAWLGLNWLETKGQLLWRHLQPYTRRLLPLDSPGKALALGMLWGWLPCGMVYSMLTLAMLAGSATRGAAVMLAFGLGTLPALVAAGLAGTRLAEGMRTPRMRQAAGLVVLGFGIFGIARALYGMPLAWADAFCLTPGVMQ</sequence>
<dbReference type="RefSeq" id="WP_200590365.1">
    <property type="nucleotide sequence ID" value="NZ_JAEPBG010000001.1"/>
</dbReference>
<accession>A0A934W6K9</accession>
<evidence type="ECO:0000313" key="4">
    <source>
        <dbReference type="Proteomes" id="UP000622890"/>
    </source>
</evidence>
<evidence type="ECO:0000259" key="2">
    <source>
        <dbReference type="Pfam" id="PF13386"/>
    </source>
</evidence>
<keyword evidence="4" id="KW-1185">Reference proteome</keyword>
<feature type="domain" description="Urease accessory protein UreH-like transmembrane" evidence="2">
    <location>
        <begin position="9"/>
        <end position="230"/>
    </location>
</feature>
<name>A0A934W6K9_9BURK</name>
<feature type="transmembrane region" description="Helical" evidence="1">
    <location>
        <begin position="94"/>
        <end position="115"/>
    </location>
</feature>
<dbReference type="PANTHER" id="PTHR42208:SF1">
    <property type="entry name" value="HEAVY METAL TRANSPORTER"/>
    <property type="match status" value="1"/>
</dbReference>
<dbReference type="PANTHER" id="PTHR42208">
    <property type="entry name" value="HEAVY METAL TRANSPORTER-RELATED"/>
    <property type="match status" value="1"/>
</dbReference>
<dbReference type="Pfam" id="PF13386">
    <property type="entry name" value="DsbD_2"/>
    <property type="match status" value="1"/>
</dbReference>
<feature type="transmembrane region" description="Helical" evidence="1">
    <location>
        <begin position="152"/>
        <end position="178"/>
    </location>
</feature>
<feature type="transmembrane region" description="Helical" evidence="1">
    <location>
        <begin position="70"/>
        <end position="88"/>
    </location>
</feature>
<evidence type="ECO:0000313" key="3">
    <source>
        <dbReference type="EMBL" id="MBK4733629.1"/>
    </source>
</evidence>
<gene>
    <name evidence="3" type="ORF">JJB74_03280</name>
</gene>
<keyword evidence="1" id="KW-0472">Membrane</keyword>
<reference evidence="3" key="1">
    <citation type="submission" date="2021-01" db="EMBL/GenBank/DDBJ databases">
        <title>Genome sequence of strain Noviherbaspirillum sp. DKR-6.</title>
        <authorList>
            <person name="Chaudhary D.K."/>
        </authorList>
    </citation>
    <scope>NUCLEOTIDE SEQUENCE</scope>
    <source>
        <strain evidence="3">DKR-6</strain>
    </source>
</reference>
<dbReference type="EMBL" id="JAEPBG010000001">
    <property type="protein sequence ID" value="MBK4733629.1"/>
    <property type="molecule type" value="Genomic_DNA"/>
</dbReference>
<dbReference type="AlphaFoldDB" id="A0A934W6K9"/>
<organism evidence="3 4">
    <name type="scientific">Noviherbaspirillum pedocola</name>
    <dbReference type="NCBI Taxonomy" id="2801341"/>
    <lineage>
        <taxon>Bacteria</taxon>
        <taxon>Pseudomonadati</taxon>
        <taxon>Pseudomonadota</taxon>
        <taxon>Betaproteobacteria</taxon>
        <taxon>Burkholderiales</taxon>
        <taxon>Oxalobacteraceae</taxon>
        <taxon>Noviherbaspirillum</taxon>
    </lineage>
</organism>
<feature type="transmembrane region" description="Helical" evidence="1">
    <location>
        <begin position="6"/>
        <end position="31"/>
    </location>
</feature>
<dbReference type="InterPro" id="IPR039447">
    <property type="entry name" value="UreH-like_TM_dom"/>
</dbReference>
<keyword evidence="1" id="KW-1133">Transmembrane helix</keyword>
<proteinExistence type="predicted"/>
<feature type="transmembrane region" description="Helical" evidence="1">
    <location>
        <begin position="184"/>
        <end position="208"/>
    </location>
</feature>
<evidence type="ECO:0000256" key="1">
    <source>
        <dbReference type="SAM" id="Phobius"/>
    </source>
</evidence>
<feature type="transmembrane region" description="Helical" evidence="1">
    <location>
        <begin position="220"/>
        <end position="238"/>
    </location>
</feature>